<feature type="region of interest" description="Disordered" evidence="1">
    <location>
        <begin position="16"/>
        <end position="35"/>
    </location>
</feature>
<sequence length="35" mass="3952">QQQLGCLCLRADPRVAGRSHHGPPLLRGPRHLRRV</sequence>
<gene>
    <name evidence="2" type="ORF">BN1708_018700</name>
</gene>
<evidence type="ECO:0000313" key="3">
    <source>
        <dbReference type="Proteomes" id="UP000044602"/>
    </source>
</evidence>
<dbReference type="Proteomes" id="UP000044602">
    <property type="component" value="Unassembled WGS sequence"/>
</dbReference>
<dbReference type="AlphaFoldDB" id="A0A0G4MB31"/>
<proteinExistence type="predicted"/>
<feature type="non-terminal residue" evidence="2">
    <location>
        <position position="1"/>
    </location>
</feature>
<keyword evidence="3" id="KW-1185">Reference proteome</keyword>
<name>A0A0G4MB31_VERLO</name>
<organism evidence="2 3">
    <name type="scientific">Verticillium longisporum</name>
    <name type="common">Verticillium dahliae var. longisporum</name>
    <dbReference type="NCBI Taxonomy" id="100787"/>
    <lineage>
        <taxon>Eukaryota</taxon>
        <taxon>Fungi</taxon>
        <taxon>Dikarya</taxon>
        <taxon>Ascomycota</taxon>
        <taxon>Pezizomycotina</taxon>
        <taxon>Sordariomycetes</taxon>
        <taxon>Hypocreomycetidae</taxon>
        <taxon>Glomerellales</taxon>
        <taxon>Plectosphaerellaceae</taxon>
        <taxon>Verticillium</taxon>
    </lineage>
</organism>
<evidence type="ECO:0000256" key="1">
    <source>
        <dbReference type="SAM" id="MobiDB-lite"/>
    </source>
</evidence>
<accession>A0A0G4MB31</accession>
<reference evidence="2 3" key="1">
    <citation type="submission" date="2015-05" db="EMBL/GenBank/DDBJ databases">
        <authorList>
            <person name="Wang D.B."/>
            <person name="Wang M."/>
        </authorList>
    </citation>
    <scope>NUCLEOTIDE SEQUENCE [LARGE SCALE GENOMIC DNA]</scope>
    <source>
        <strain evidence="2">VL1</strain>
    </source>
</reference>
<dbReference type="EMBL" id="CVQH01021697">
    <property type="protein sequence ID" value="CRK31326.1"/>
    <property type="molecule type" value="Genomic_DNA"/>
</dbReference>
<evidence type="ECO:0000313" key="2">
    <source>
        <dbReference type="EMBL" id="CRK31326.1"/>
    </source>
</evidence>
<protein>
    <submittedName>
        <fullName evidence="2">Uncharacterized protein</fullName>
    </submittedName>
</protein>